<comment type="subcellular location">
    <subcellularLocation>
        <location evidence="1">Cell membrane</location>
        <topology evidence="1">Multi-pass membrane protein</topology>
    </subcellularLocation>
</comment>
<feature type="compositionally biased region" description="Basic residues" evidence="15">
    <location>
        <begin position="280"/>
        <end position="307"/>
    </location>
</feature>
<dbReference type="InterPro" id="IPR025199">
    <property type="entry name" value="FtsK_4TM"/>
</dbReference>
<evidence type="ECO:0000256" key="6">
    <source>
        <dbReference type="ARBA" id="ARBA00022741"/>
    </source>
</evidence>
<feature type="transmembrane region" description="Helical" evidence="16">
    <location>
        <begin position="146"/>
        <end position="168"/>
    </location>
</feature>
<evidence type="ECO:0000256" key="1">
    <source>
        <dbReference type="ARBA" id="ARBA00004651"/>
    </source>
</evidence>
<keyword evidence="11 16" id="KW-0472">Membrane</keyword>
<dbReference type="Gene3D" id="1.10.10.10">
    <property type="entry name" value="Winged helix-like DNA-binding domain superfamily/Winged helix DNA-binding domain"/>
    <property type="match status" value="1"/>
</dbReference>
<dbReference type="AlphaFoldDB" id="A6G5D4"/>
<feature type="compositionally biased region" description="Acidic residues" evidence="15">
    <location>
        <begin position="362"/>
        <end position="378"/>
    </location>
</feature>
<accession>A6G5D4</accession>
<evidence type="ECO:0000256" key="14">
    <source>
        <dbReference type="PROSITE-ProRule" id="PRU00289"/>
    </source>
</evidence>
<evidence type="ECO:0000313" key="19">
    <source>
        <dbReference type="Proteomes" id="UP000005801"/>
    </source>
</evidence>
<evidence type="ECO:0000256" key="7">
    <source>
        <dbReference type="ARBA" id="ARBA00022829"/>
    </source>
</evidence>
<dbReference type="RefSeq" id="WP_006971933.1">
    <property type="nucleotide sequence ID" value="NZ_ABCS01000025.1"/>
</dbReference>
<dbReference type="Pfam" id="PF09397">
    <property type="entry name" value="FtsK_gamma"/>
    <property type="match status" value="1"/>
</dbReference>
<dbReference type="SMART" id="SM00843">
    <property type="entry name" value="Ftsk_gamma"/>
    <property type="match status" value="1"/>
</dbReference>
<feature type="region of interest" description="Disordered" evidence="15">
    <location>
        <begin position="254"/>
        <end position="469"/>
    </location>
</feature>
<evidence type="ECO:0000256" key="16">
    <source>
        <dbReference type="SAM" id="Phobius"/>
    </source>
</evidence>
<feature type="compositionally biased region" description="Acidic residues" evidence="15">
    <location>
        <begin position="314"/>
        <end position="341"/>
    </location>
</feature>
<organism evidence="18 19">
    <name type="scientific">Plesiocystis pacifica SIR-1</name>
    <dbReference type="NCBI Taxonomy" id="391625"/>
    <lineage>
        <taxon>Bacteria</taxon>
        <taxon>Pseudomonadati</taxon>
        <taxon>Myxococcota</taxon>
        <taxon>Polyangia</taxon>
        <taxon>Nannocystales</taxon>
        <taxon>Nannocystaceae</taxon>
        <taxon>Plesiocystis</taxon>
    </lineage>
</organism>
<comment type="subunit">
    <text evidence="13">Homohexamer. Forms a ring that surrounds DNA.</text>
</comment>
<evidence type="ECO:0000256" key="15">
    <source>
        <dbReference type="SAM" id="MobiDB-lite"/>
    </source>
</evidence>
<feature type="region of interest" description="Disordered" evidence="15">
    <location>
        <begin position="1"/>
        <end position="25"/>
    </location>
</feature>
<dbReference type="SMART" id="SM00382">
    <property type="entry name" value="AAA"/>
    <property type="match status" value="1"/>
</dbReference>
<dbReference type="STRING" id="391625.PPSIR1_03373"/>
<dbReference type="GO" id="GO:0005886">
    <property type="term" value="C:plasma membrane"/>
    <property type="evidence" value="ECO:0007669"/>
    <property type="project" value="UniProtKB-SubCell"/>
</dbReference>
<dbReference type="InterPro" id="IPR050206">
    <property type="entry name" value="FtsK/SpoIIIE/SftA"/>
</dbReference>
<feature type="transmembrane region" description="Helical" evidence="16">
    <location>
        <begin position="29"/>
        <end position="48"/>
    </location>
</feature>
<dbReference type="Pfam" id="PF01580">
    <property type="entry name" value="FtsK_SpoIIIE"/>
    <property type="match status" value="1"/>
</dbReference>
<comment type="caution">
    <text evidence="18">The sequence shown here is derived from an EMBL/GenBank/DDBJ whole genome shotgun (WGS) entry which is preliminary data.</text>
</comment>
<evidence type="ECO:0000256" key="5">
    <source>
        <dbReference type="ARBA" id="ARBA00022692"/>
    </source>
</evidence>
<sequence length="998" mass="107832">MAKRKKRSQKPEEIEPAPREPQGGIPRGWGEFLGVALLAIGALMLGGLSSYQFGDGNLMGPVGRLVAAALYAGFGMAAYLVVLGVFGIGVKALLGHRMELNMGEGMGFSSATLAGCVLLHVMFPVYRVHGYTAGGLSGELLGEVSLGLFEHAGTYLITVTIMTLGLIASTPLSFAHLRTGAVAIGRGGLWVGRTVYSAMVGVVEAQRQHAEEVEDCEYEASEEAEDSLDDEERLAWDELEAQAAALEAEEAAALEAGAEEVEEEEAVREAERELASRLRGSSRRSRRKKGAASTSRGKKARKNRKRVSSGELSAEAELEEGEALELEEGEEAEVEGAEVEAEPAAKSKQKGKRKAKAKAVEEAEEAELEEAEAEEEPVEERPEICVTEEPELSLPEAPSPEAEAEEASESEDAEEAEGEASDDAADGGKKRKRAPLTPAEIAERARKKRAEAAAAAAASATAERKRDGAQPITYTNGAYELPPLHLFAAVEKSKAKIDKEFIYSQADRIVEALHHFKIKGKVTKIHPGPVITRYEFKPEAGVKVSRIQNLENDLAMALEAIRIRILAPIPGKSTVGLEVPNKTRETVYVQENLADPAYVGESKYLPLVLGKDITGKAVSIDLGKAPHLLVAGATGSGKSVGVNSMLCSLLYSCTPEDLRMILIDPKMLEFSIYRDIPHLLLPVITDAEKANLALRWAVNEMERRYALLSEAKVRDIKGYNKKLPKLQGEWDAESRALLAEARGLEDEASEDGEDSVNGALMSGVQFDAQGNAVAITGGVELPPRPDKMPYIVIVIDEFADLMMVASKEVEANVARLAAKARAAGVHLILATQRPSVDVITGTIKNNFPSRIAFQVTSDIDSRTILDQKGAKQLLGMGDMLYMDRGKEPQRVHGCFVSEAEIEKVVDFVRKQAKPAYNMEITKAEADPGAEIEERPADPLYDKAVQIVADAQKVSTSMLQRRLNVGYNRAAKIVERMEEDGVIGPSNGSKPREVYVAPA</sequence>
<dbReference type="EMBL" id="ABCS01000025">
    <property type="protein sequence ID" value="EDM78877.1"/>
    <property type="molecule type" value="Genomic_DNA"/>
</dbReference>
<dbReference type="InterPro" id="IPR027417">
    <property type="entry name" value="P-loop_NTPase"/>
</dbReference>
<dbReference type="GO" id="GO:0003677">
    <property type="term" value="F:DNA binding"/>
    <property type="evidence" value="ECO:0007669"/>
    <property type="project" value="UniProtKB-KW"/>
</dbReference>
<keyword evidence="3" id="KW-1003">Cell membrane</keyword>
<feature type="binding site" evidence="14">
    <location>
        <begin position="632"/>
        <end position="639"/>
    </location>
    <ligand>
        <name>ATP</name>
        <dbReference type="ChEBI" id="CHEBI:30616"/>
    </ligand>
</feature>
<feature type="compositionally biased region" description="Basic and acidic residues" evidence="15">
    <location>
        <begin position="267"/>
        <end position="276"/>
    </location>
</feature>
<dbReference type="InterPro" id="IPR041027">
    <property type="entry name" value="FtsK_alpha"/>
</dbReference>
<dbReference type="eggNOG" id="COG1674">
    <property type="taxonomic scope" value="Bacteria"/>
</dbReference>
<dbReference type="Pfam" id="PF13491">
    <property type="entry name" value="FtsK_4TM"/>
    <property type="match status" value="1"/>
</dbReference>
<keyword evidence="6 14" id="KW-0547">Nucleotide-binding</keyword>
<dbReference type="Proteomes" id="UP000005801">
    <property type="component" value="Unassembled WGS sequence"/>
</dbReference>
<dbReference type="SUPFAM" id="SSF52540">
    <property type="entry name" value="P-loop containing nucleoside triphosphate hydrolases"/>
    <property type="match status" value="1"/>
</dbReference>
<dbReference type="SUPFAM" id="SSF46785">
    <property type="entry name" value="Winged helix' DNA-binding domain"/>
    <property type="match status" value="1"/>
</dbReference>
<name>A6G5D4_9BACT</name>
<dbReference type="GO" id="GO:0051301">
    <property type="term" value="P:cell division"/>
    <property type="evidence" value="ECO:0007669"/>
    <property type="project" value="UniProtKB-KW"/>
</dbReference>
<dbReference type="InterPro" id="IPR036388">
    <property type="entry name" value="WH-like_DNA-bd_sf"/>
</dbReference>
<gene>
    <name evidence="18" type="ORF">PPSIR1_03373</name>
</gene>
<keyword evidence="8 14" id="KW-0067">ATP-binding</keyword>
<feature type="compositionally biased region" description="Low complexity" evidence="15">
    <location>
        <begin position="392"/>
        <end position="401"/>
    </location>
</feature>
<keyword evidence="19" id="KW-1185">Reference proteome</keyword>
<evidence type="ECO:0000256" key="13">
    <source>
        <dbReference type="ARBA" id="ARBA00025923"/>
    </source>
</evidence>
<evidence type="ECO:0000256" key="12">
    <source>
        <dbReference type="ARBA" id="ARBA00023306"/>
    </source>
</evidence>
<dbReference type="GO" id="GO:0007059">
    <property type="term" value="P:chromosome segregation"/>
    <property type="evidence" value="ECO:0007669"/>
    <property type="project" value="UniProtKB-KW"/>
</dbReference>
<keyword evidence="7" id="KW-0159">Chromosome partition</keyword>
<feature type="domain" description="FtsK" evidence="17">
    <location>
        <begin position="615"/>
        <end position="862"/>
    </location>
</feature>
<dbReference type="InterPro" id="IPR036390">
    <property type="entry name" value="WH_DNA-bd_sf"/>
</dbReference>
<proteinExistence type="inferred from homology"/>
<feature type="compositionally biased region" description="Low complexity" evidence="15">
    <location>
        <begin position="452"/>
        <end position="461"/>
    </location>
</feature>
<keyword evidence="10" id="KW-0238">DNA-binding</keyword>
<dbReference type="OrthoDB" id="9807790at2"/>
<evidence type="ECO:0000259" key="17">
    <source>
        <dbReference type="PROSITE" id="PS50901"/>
    </source>
</evidence>
<feature type="compositionally biased region" description="Acidic residues" evidence="15">
    <location>
        <begin position="402"/>
        <end position="425"/>
    </location>
</feature>
<keyword evidence="4 18" id="KW-0132">Cell division</keyword>
<keyword evidence="5 16" id="KW-0812">Transmembrane</keyword>
<keyword evidence="12" id="KW-0131">Cell cycle</keyword>
<evidence type="ECO:0000256" key="10">
    <source>
        <dbReference type="ARBA" id="ARBA00023125"/>
    </source>
</evidence>
<dbReference type="Gene3D" id="3.30.980.40">
    <property type="match status" value="1"/>
</dbReference>
<evidence type="ECO:0000256" key="2">
    <source>
        <dbReference type="ARBA" id="ARBA00006474"/>
    </source>
</evidence>
<feature type="compositionally biased region" description="Basic residues" evidence="15">
    <location>
        <begin position="347"/>
        <end position="357"/>
    </location>
</feature>
<evidence type="ECO:0000313" key="18">
    <source>
        <dbReference type="EMBL" id="EDM78877.1"/>
    </source>
</evidence>
<evidence type="ECO:0000256" key="8">
    <source>
        <dbReference type="ARBA" id="ARBA00022840"/>
    </source>
</evidence>
<dbReference type="InterPro" id="IPR018541">
    <property type="entry name" value="Ftsk_gamma"/>
</dbReference>
<dbReference type="PROSITE" id="PS50901">
    <property type="entry name" value="FTSK"/>
    <property type="match status" value="1"/>
</dbReference>
<dbReference type="InterPro" id="IPR003593">
    <property type="entry name" value="AAA+_ATPase"/>
</dbReference>
<evidence type="ECO:0000256" key="4">
    <source>
        <dbReference type="ARBA" id="ARBA00022618"/>
    </source>
</evidence>
<reference evidence="18 19" key="1">
    <citation type="submission" date="2007-06" db="EMBL/GenBank/DDBJ databases">
        <authorList>
            <person name="Shimkets L."/>
            <person name="Ferriera S."/>
            <person name="Johnson J."/>
            <person name="Kravitz S."/>
            <person name="Beeson K."/>
            <person name="Sutton G."/>
            <person name="Rogers Y.-H."/>
            <person name="Friedman R."/>
            <person name="Frazier M."/>
            <person name="Venter J.C."/>
        </authorList>
    </citation>
    <scope>NUCLEOTIDE SEQUENCE [LARGE SCALE GENOMIC DNA]</scope>
    <source>
        <strain evidence="18 19">SIR-1</strain>
    </source>
</reference>
<dbReference type="Gene3D" id="3.40.50.300">
    <property type="entry name" value="P-loop containing nucleotide triphosphate hydrolases"/>
    <property type="match status" value="1"/>
</dbReference>
<comment type="similarity">
    <text evidence="2">Belongs to the FtsK/SpoIIIE/SftA family.</text>
</comment>
<protein>
    <submittedName>
        <fullName evidence="18">Cell division protein FtsK, putative</fullName>
    </submittedName>
</protein>
<dbReference type="PANTHER" id="PTHR22683:SF41">
    <property type="entry name" value="DNA TRANSLOCASE FTSK"/>
    <property type="match status" value="1"/>
</dbReference>
<feature type="compositionally biased region" description="Basic and acidic residues" evidence="15">
    <location>
        <begin position="9"/>
        <end position="18"/>
    </location>
</feature>
<evidence type="ECO:0000256" key="11">
    <source>
        <dbReference type="ARBA" id="ARBA00023136"/>
    </source>
</evidence>
<dbReference type="Pfam" id="PF17854">
    <property type="entry name" value="FtsK_alpha"/>
    <property type="match status" value="1"/>
</dbReference>
<dbReference type="GO" id="GO:0005524">
    <property type="term" value="F:ATP binding"/>
    <property type="evidence" value="ECO:0007669"/>
    <property type="project" value="UniProtKB-UniRule"/>
</dbReference>
<evidence type="ECO:0000256" key="9">
    <source>
        <dbReference type="ARBA" id="ARBA00022989"/>
    </source>
</evidence>
<dbReference type="PANTHER" id="PTHR22683">
    <property type="entry name" value="SPORULATION PROTEIN RELATED"/>
    <property type="match status" value="1"/>
</dbReference>
<dbReference type="InterPro" id="IPR002543">
    <property type="entry name" value="FtsK_dom"/>
</dbReference>
<keyword evidence="9 16" id="KW-1133">Transmembrane helix</keyword>
<feature type="transmembrane region" description="Helical" evidence="16">
    <location>
        <begin position="68"/>
        <end position="94"/>
    </location>
</feature>
<evidence type="ECO:0000256" key="3">
    <source>
        <dbReference type="ARBA" id="ARBA00022475"/>
    </source>
</evidence>
<feature type="compositionally biased region" description="Acidic residues" evidence="15">
    <location>
        <begin position="254"/>
        <end position="266"/>
    </location>
</feature>